<dbReference type="GO" id="GO:0002949">
    <property type="term" value="P:tRNA threonylcarbamoyladenosine modification"/>
    <property type="evidence" value="ECO:0007669"/>
    <property type="project" value="InterPro"/>
</dbReference>
<dbReference type="Gene3D" id="3.30.420.40">
    <property type="match status" value="2"/>
</dbReference>
<dbReference type="PANTHER" id="PTHR11735">
    <property type="entry name" value="TRNA N6-ADENOSINE THREONYLCARBAMOYLTRANSFERASE"/>
    <property type="match status" value="1"/>
</dbReference>
<keyword evidence="2" id="KW-0378">Hydrolase</keyword>
<evidence type="ECO:0000259" key="1">
    <source>
        <dbReference type="Pfam" id="PF00814"/>
    </source>
</evidence>
<dbReference type="EMBL" id="AYUF01000485">
    <property type="protein sequence ID" value="ETK01308.1"/>
    <property type="molecule type" value="Genomic_DNA"/>
</dbReference>
<dbReference type="GO" id="GO:0008233">
    <property type="term" value="F:peptidase activity"/>
    <property type="evidence" value="ECO:0007669"/>
    <property type="project" value="UniProtKB-KW"/>
</dbReference>
<evidence type="ECO:0000313" key="2">
    <source>
        <dbReference type="EMBL" id="ETK01308.1"/>
    </source>
</evidence>
<dbReference type="GO" id="GO:0005829">
    <property type="term" value="C:cytosol"/>
    <property type="evidence" value="ECO:0007669"/>
    <property type="project" value="TreeGrafter"/>
</dbReference>
<dbReference type="SUPFAM" id="SSF53067">
    <property type="entry name" value="Actin-like ATPase domain"/>
    <property type="match status" value="2"/>
</dbReference>
<evidence type="ECO:0000313" key="3">
    <source>
        <dbReference type="Proteomes" id="UP000018837"/>
    </source>
</evidence>
<gene>
    <name evidence="2" type="ORF">N425_10245</name>
</gene>
<proteinExistence type="predicted"/>
<dbReference type="AlphaFoldDB" id="W2C2M7"/>
<dbReference type="PANTHER" id="PTHR11735:SF11">
    <property type="entry name" value="TRNA THREONYLCARBAMOYLADENOSINE BIOSYNTHESIS PROTEIN TSAB"/>
    <property type="match status" value="1"/>
</dbReference>
<keyword evidence="2" id="KW-0645">Protease</keyword>
<feature type="domain" description="Gcp-like" evidence="1">
    <location>
        <begin position="35"/>
        <end position="144"/>
    </location>
</feature>
<protein>
    <submittedName>
        <fullName evidence="2">Glycoprotease</fullName>
    </submittedName>
</protein>
<organism evidence="2 3">
    <name type="scientific">Tannerella sp. oral taxon BU063 isolate Cell 2</name>
    <dbReference type="NCBI Taxonomy" id="1411148"/>
    <lineage>
        <taxon>Bacteria</taxon>
        <taxon>Pseudomonadati</taxon>
        <taxon>Bacteroidota</taxon>
        <taxon>Bacteroidia</taxon>
        <taxon>Bacteroidales</taxon>
        <taxon>Tannerellaceae</taxon>
        <taxon>Tannerella</taxon>
    </lineage>
</organism>
<dbReference type="InterPro" id="IPR000905">
    <property type="entry name" value="Gcp-like_dom"/>
</dbReference>
<dbReference type="CDD" id="cd24032">
    <property type="entry name" value="ASKHA_NBD_TsaB"/>
    <property type="match status" value="1"/>
</dbReference>
<dbReference type="PATRIC" id="fig|1411148.3.peg.1651"/>
<comment type="caution">
    <text evidence="2">The sequence shown here is derived from an EMBL/GenBank/DDBJ whole genome shotgun (WGS) entry which is preliminary data.</text>
</comment>
<dbReference type="GO" id="GO:0006508">
    <property type="term" value="P:proteolysis"/>
    <property type="evidence" value="ECO:0007669"/>
    <property type="project" value="UniProtKB-KW"/>
</dbReference>
<reference evidence="2 3" key="1">
    <citation type="submission" date="2013-11" db="EMBL/GenBank/DDBJ databases">
        <title>Single cell genomics of uncultured Tannerella BU063 (oral taxon 286).</title>
        <authorList>
            <person name="Beall C.J."/>
            <person name="Campbell A.G."/>
            <person name="Griffen A.L."/>
            <person name="Podar M."/>
            <person name="Leys E.J."/>
        </authorList>
    </citation>
    <scope>NUCLEOTIDE SEQUENCE [LARGE SCALE GENOMIC DNA]</scope>
    <source>
        <strain evidence="2">Cell 2</strain>
    </source>
</reference>
<accession>W2C2M7</accession>
<dbReference type="Proteomes" id="UP000018837">
    <property type="component" value="Unassembled WGS sequence"/>
</dbReference>
<dbReference type="Pfam" id="PF00814">
    <property type="entry name" value="TsaD"/>
    <property type="match status" value="1"/>
</dbReference>
<dbReference type="InterPro" id="IPR043129">
    <property type="entry name" value="ATPase_NBD"/>
</dbReference>
<dbReference type="NCBIfam" id="TIGR03725">
    <property type="entry name" value="T6A_YeaZ"/>
    <property type="match status" value="1"/>
</dbReference>
<sequence>MNLLHIETSGKLCSVAWSTDGEVMFAKTIFEPMSHSAYAGAIAEETLTHMGGTPPDAVAVSAGPGSYTGLRIGVSLAKGLCVGWGVPLIAVPTPEVIAAMAQKVHRRTDCLYCALIDARRMEVYATLFDGDLKPLCETRPEIITPESFATELADADLCFCGDGAEKCRDVICSPRASFLGQITPVAAEMVPIAERAYAEHRFVDTAYFEPFYLKEFVATTPRKKI</sequence>
<dbReference type="InterPro" id="IPR022496">
    <property type="entry name" value="T6A_TsaB"/>
</dbReference>
<name>W2C2M7_9BACT</name>